<dbReference type="Pfam" id="PF07064">
    <property type="entry name" value="RIC1"/>
    <property type="match status" value="1"/>
</dbReference>
<dbReference type="OrthoDB" id="67540at2759"/>
<feature type="region of interest" description="Disordered" evidence="4">
    <location>
        <begin position="765"/>
        <end position="792"/>
    </location>
</feature>
<feature type="compositionally biased region" description="Polar residues" evidence="4">
    <location>
        <begin position="765"/>
        <end position="777"/>
    </location>
</feature>
<dbReference type="PANTHER" id="PTHR22746">
    <property type="entry name" value="RAB6A-GEF COMPLEX PARTNER PROTEIN 1"/>
    <property type="match status" value="1"/>
</dbReference>
<dbReference type="Proteomes" id="UP000440578">
    <property type="component" value="Unassembled WGS sequence"/>
</dbReference>
<evidence type="ECO:0000256" key="2">
    <source>
        <dbReference type="ARBA" id="ARBA00023136"/>
    </source>
</evidence>
<dbReference type="PANTHER" id="PTHR22746:SF10">
    <property type="entry name" value="GUANINE NUCLEOTIDE EXCHANGE FACTOR SUBUNIT RIC1"/>
    <property type="match status" value="1"/>
</dbReference>
<evidence type="ECO:0000256" key="3">
    <source>
        <dbReference type="ARBA" id="ARBA00029879"/>
    </source>
</evidence>
<keyword evidence="7" id="KW-1185">Reference proteome</keyword>
<proteinExistence type="predicted"/>
<dbReference type="GO" id="GO:0006886">
    <property type="term" value="P:intracellular protein transport"/>
    <property type="evidence" value="ECO:0007669"/>
    <property type="project" value="InterPro"/>
</dbReference>
<gene>
    <name evidence="6" type="primary">RIC1</name>
    <name evidence="6" type="ORF">FJT64_025663</name>
</gene>
<dbReference type="GO" id="GO:0034066">
    <property type="term" value="C:Ric1-Rgp1 guanyl-nucleotide exchange factor complex"/>
    <property type="evidence" value="ECO:0007669"/>
    <property type="project" value="InterPro"/>
</dbReference>
<sequence length="955" mass="106873">MCFARSNQEHVCLQGEDRVLISCDDPASLGAPAGGHTMAGSKQWITVPVPHVYVGSNWPIRYTALDEGVQHVAVAGRTGVAHYSLLTRRWKLFGNENQEKDFVVTGGLMWWRQLLIMGCYNINLKRDEIRLYPRESRLDNAFVQITPVHAQVLLLNLYQDTLIAYSADSHITLYHIKESSASEPAAAEVSLIQNIDISALTAHPACVVSVSMSTLRMEPSRRRSPIPQSVLVNICGRLLMLQRDPDEAGQPVQTDNKMFTSSVLTPTVLASMVESVWCPGTVSHRMKLADVLWINSGQHGMRVWLPLFPQNDKVHNFMSKRIMLPFQCSIYPLAVKYDDAVILGAENDTVEFPGSKCGRLPYCAVERTSQVYLQHILRQLLRRNLGYHAWEIAHRYTHLPYFSHALELLLHEVVEEEATSKEPIPDALLPRVIEFIREFPVYLDTVVRCARKTEMALWSYLFASAGQPVHLFQQCLRRQQLDTAASYLIILQNLETAETSRHYVTLLLEASLEECRWKLAKDLTRFLRAIDPADLESPRELKQQLSHVTPPVSPNEEDLSLVYGTLQVRGRSLSTSANPRVEHKQVTRTNSDQRAMRRKSAGQERAEPTTEVARQRLFIDQVLERHARRLLTRRRLRLLASFAAHMEFHLVEWLRRERWRAALVDDLVEALRQLHHDFQWPYPVPPQPIGFFLAAAETGHGGSTNGKPGATAGQLHERLRALHVHTGDGGDHAAPPPPLVPPETPSPVTQDARLLPHLVKGANDTSSIVSEEGSSTWAEEDVTPLETPNGSSGGELLQLDVAARGTQEAQVQLRYLLQIMLEAECVEWALLISIVLRDAMAVVRTINLTRAGDGLTRLRAGLRALHTWTVNECVGYQPFVQVVSRQLLAENSPVTEPVPPRSRTVSGVSTASTLTEEPEPEPEPPLEPEPELPEPADADGRPAPDEEPGGGCVLM</sequence>
<evidence type="ECO:0000259" key="5">
    <source>
        <dbReference type="Pfam" id="PF07064"/>
    </source>
</evidence>
<feature type="domain" description="RIC1 C-terminal alpha solenoid region" evidence="5">
    <location>
        <begin position="374"/>
        <end position="542"/>
    </location>
</feature>
<dbReference type="GO" id="GO:0042147">
    <property type="term" value="P:retrograde transport, endosome to Golgi"/>
    <property type="evidence" value="ECO:0007669"/>
    <property type="project" value="TreeGrafter"/>
</dbReference>
<protein>
    <recommendedName>
        <fullName evidence="3">Protein RIC1 homolog</fullName>
    </recommendedName>
</protein>
<evidence type="ECO:0000256" key="1">
    <source>
        <dbReference type="ARBA" id="ARBA00004370"/>
    </source>
</evidence>
<dbReference type="EMBL" id="VIIS01001078">
    <property type="protein sequence ID" value="KAF0302247.1"/>
    <property type="molecule type" value="Genomic_DNA"/>
</dbReference>
<feature type="region of interest" description="Disordered" evidence="4">
    <location>
        <begin position="573"/>
        <end position="610"/>
    </location>
</feature>
<reference evidence="6 7" key="1">
    <citation type="submission" date="2019-07" db="EMBL/GenBank/DDBJ databases">
        <title>Draft genome assembly of a fouling barnacle, Amphibalanus amphitrite (Darwin, 1854): The first reference genome for Thecostraca.</title>
        <authorList>
            <person name="Kim W."/>
        </authorList>
    </citation>
    <scope>NUCLEOTIDE SEQUENCE [LARGE SCALE GENOMIC DNA]</scope>
    <source>
        <strain evidence="6">SNU_AA5</strain>
        <tissue evidence="6">Soma without cirri and trophi</tissue>
    </source>
</reference>
<evidence type="ECO:0000256" key="4">
    <source>
        <dbReference type="SAM" id="MobiDB-lite"/>
    </source>
</evidence>
<dbReference type="Pfam" id="PF25440">
    <property type="entry name" value="Beta-prop_RIC1_2nd"/>
    <property type="match status" value="1"/>
</dbReference>
<feature type="region of interest" description="Disordered" evidence="4">
    <location>
        <begin position="725"/>
        <end position="748"/>
    </location>
</feature>
<evidence type="ECO:0000313" key="7">
    <source>
        <dbReference type="Proteomes" id="UP000440578"/>
    </source>
</evidence>
<comment type="caution">
    <text evidence="6">The sequence shown here is derived from an EMBL/GenBank/DDBJ whole genome shotgun (WGS) entry which is preliminary data.</text>
</comment>
<keyword evidence="2" id="KW-0472">Membrane</keyword>
<feature type="compositionally biased region" description="Pro residues" evidence="4">
    <location>
        <begin position="734"/>
        <end position="745"/>
    </location>
</feature>
<name>A0A6A4W2Q4_AMPAM</name>
<dbReference type="InterPro" id="IPR009771">
    <property type="entry name" value="RIC1_C"/>
</dbReference>
<evidence type="ECO:0000313" key="6">
    <source>
        <dbReference type="EMBL" id="KAF0302247.1"/>
    </source>
</evidence>
<feature type="compositionally biased region" description="Acidic residues" evidence="4">
    <location>
        <begin position="916"/>
        <end position="937"/>
    </location>
</feature>
<dbReference type="GO" id="GO:0005829">
    <property type="term" value="C:cytosol"/>
    <property type="evidence" value="ECO:0007669"/>
    <property type="project" value="TreeGrafter"/>
</dbReference>
<feature type="compositionally biased region" description="Polar residues" evidence="4">
    <location>
        <begin position="903"/>
        <end position="915"/>
    </location>
</feature>
<dbReference type="GO" id="GO:0000139">
    <property type="term" value="C:Golgi membrane"/>
    <property type="evidence" value="ECO:0007669"/>
    <property type="project" value="TreeGrafter"/>
</dbReference>
<accession>A0A6A4W2Q4</accession>
<dbReference type="AlphaFoldDB" id="A0A6A4W2Q4"/>
<feature type="region of interest" description="Disordered" evidence="4">
    <location>
        <begin position="892"/>
        <end position="955"/>
    </location>
</feature>
<dbReference type="InterPro" id="IPR040096">
    <property type="entry name" value="Ric1"/>
</dbReference>
<organism evidence="6 7">
    <name type="scientific">Amphibalanus amphitrite</name>
    <name type="common">Striped barnacle</name>
    <name type="synonym">Balanus amphitrite</name>
    <dbReference type="NCBI Taxonomy" id="1232801"/>
    <lineage>
        <taxon>Eukaryota</taxon>
        <taxon>Metazoa</taxon>
        <taxon>Ecdysozoa</taxon>
        <taxon>Arthropoda</taxon>
        <taxon>Crustacea</taxon>
        <taxon>Multicrustacea</taxon>
        <taxon>Cirripedia</taxon>
        <taxon>Thoracica</taxon>
        <taxon>Thoracicalcarea</taxon>
        <taxon>Balanomorpha</taxon>
        <taxon>Balanoidea</taxon>
        <taxon>Balanidae</taxon>
        <taxon>Amphibalaninae</taxon>
        <taxon>Amphibalanus</taxon>
    </lineage>
</organism>
<comment type="subcellular location">
    <subcellularLocation>
        <location evidence="1">Membrane</location>
    </subcellularLocation>
</comment>